<sequence length="69" mass="8181">MQNTAERFVVLRQKLWYNANKALIAKLVVMLSIPYRCFFSHRTKQRFREETFLGKYPARSLEGEGRDIG</sequence>
<accession>E2ZNF2</accession>
<dbReference type="STRING" id="748224.HMPREF9436_03309"/>
<comment type="caution">
    <text evidence="1">The sequence shown here is derived from an EMBL/GenBank/DDBJ whole genome shotgun (WGS) entry which is preliminary data.</text>
</comment>
<dbReference type="Proteomes" id="UP000006028">
    <property type="component" value="Unassembled WGS sequence"/>
</dbReference>
<dbReference type="EMBL" id="AECU01000245">
    <property type="protein sequence ID" value="EFQ05285.1"/>
    <property type="molecule type" value="Genomic_DNA"/>
</dbReference>
<reference evidence="1 2" key="1">
    <citation type="submission" date="2010-08" db="EMBL/GenBank/DDBJ databases">
        <authorList>
            <person name="Weinstock G."/>
            <person name="Sodergren E."/>
            <person name="Clifton S."/>
            <person name="Fulton L."/>
            <person name="Fulton B."/>
            <person name="Courtney L."/>
            <person name="Fronick C."/>
            <person name="Harrison M."/>
            <person name="Strong C."/>
            <person name="Farmer C."/>
            <person name="Delahaunty K."/>
            <person name="Markovic C."/>
            <person name="Hall O."/>
            <person name="Minx P."/>
            <person name="Tomlinson C."/>
            <person name="Mitreva M."/>
            <person name="Hou S."/>
            <person name="Chen J."/>
            <person name="Wollam A."/>
            <person name="Pepin K.H."/>
            <person name="Johnson M."/>
            <person name="Bhonagiri V."/>
            <person name="Zhang X."/>
            <person name="Suruliraj S."/>
            <person name="Warren W."/>
            <person name="Chinwalla A."/>
            <person name="Mardis E.R."/>
            <person name="Wilson R.K."/>
        </authorList>
    </citation>
    <scope>NUCLEOTIDE SEQUENCE [LARGE SCALE GENOMIC DNA]</scope>
    <source>
        <strain evidence="1 2">KLE1255</strain>
    </source>
</reference>
<protein>
    <submittedName>
        <fullName evidence="1">Uncharacterized protein</fullName>
    </submittedName>
</protein>
<evidence type="ECO:0000313" key="2">
    <source>
        <dbReference type="Proteomes" id="UP000006028"/>
    </source>
</evidence>
<proteinExistence type="predicted"/>
<dbReference type="HOGENOM" id="CLU_2769725_0_0_9"/>
<organism evidence="1 2">
    <name type="scientific">Faecalibacterium cf. prausnitzii KLE1255</name>
    <dbReference type="NCBI Taxonomy" id="748224"/>
    <lineage>
        <taxon>Bacteria</taxon>
        <taxon>Bacillati</taxon>
        <taxon>Bacillota</taxon>
        <taxon>Clostridia</taxon>
        <taxon>Eubacteriales</taxon>
        <taxon>Oscillospiraceae</taxon>
        <taxon>Faecalibacterium</taxon>
    </lineage>
</organism>
<evidence type="ECO:0000313" key="1">
    <source>
        <dbReference type="EMBL" id="EFQ05285.1"/>
    </source>
</evidence>
<dbReference type="BioCyc" id="FCF748224-HMP:GTSS-1563-MONOMER"/>
<gene>
    <name evidence="1" type="ORF">HMPREF9436_03309</name>
</gene>
<name>E2ZNF2_9FIRM</name>
<dbReference type="AlphaFoldDB" id="E2ZNF2"/>